<dbReference type="SUPFAM" id="SSF47336">
    <property type="entry name" value="ACP-like"/>
    <property type="match status" value="1"/>
</dbReference>
<evidence type="ECO:0000259" key="1">
    <source>
        <dbReference type="PROSITE" id="PS50075"/>
    </source>
</evidence>
<evidence type="ECO:0000313" key="2">
    <source>
        <dbReference type="EMBL" id="MER6169311.1"/>
    </source>
</evidence>
<dbReference type="InterPro" id="IPR009081">
    <property type="entry name" value="PP-bd_ACP"/>
</dbReference>
<dbReference type="RefSeq" id="WP_352150490.1">
    <property type="nucleotide sequence ID" value="NZ_JBEOZY010000063.1"/>
</dbReference>
<sequence>MDKTYEMIADVLSQKFGVLESDISPDVTLTDLQLDSLAALEVADVLKEVSGASVEDSDLRQGTLRDIARALDEQAGEKA</sequence>
<proteinExistence type="predicted"/>
<reference evidence="2 3" key="1">
    <citation type="submission" date="2024-06" db="EMBL/GenBank/DDBJ databases">
        <title>The Natural Products Discovery Center: Release of the First 8490 Sequenced Strains for Exploring Actinobacteria Biosynthetic Diversity.</title>
        <authorList>
            <person name="Kalkreuter E."/>
            <person name="Kautsar S.A."/>
            <person name="Yang D."/>
            <person name="Bader C.D."/>
            <person name="Teijaro C.N."/>
            <person name="Fluegel L."/>
            <person name="Davis C.M."/>
            <person name="Simpson J.R."/>
            <person name="Lauterbach L."/>
            <person name="Steele A.D."/>
            <person name="Gui C."/>
            <person name="Meng S."/>
            <person name="Li G."/>
            <person name="Viehrig K."/>
            <person name="Ye F."/>
            <person name="Su P."/>
            <person name="Kiefer A.F."/>
            <person name="Nichols A."/>
            <person name="Cepeda A.J."/>
            <person name="Yan W."/>
            <person name="Fan B."/>
            <person name="Jiang Y."/>
            <person name="Adhikari A."/>
            <person name="Zheng C.-J."/>
            <person name="Schuster L."/>
            <person name="Cowan T.M."/>
            <person name="Smanski M.J."/>
            <person name="Chevrette M.G."/>
            <person name="De Carvalho L.P.S."/>
            <person name="Shen B."/>
        </authorList>
    </citation>
    <scope>NUCLEOTIDE SEQUENCE [LARGE SCALE GENOMIC DNA]</scope>
    <source>
        <strain evidence="2 3">NPDC001615</strain>
    </source>
</reference>
<dbReference type="Proteomes" id="UP001496720">
    <property type="component" value="Unassembled WGS sequence"/>
</dbReference>
<gene>
    <name evidence="2" type="ORF">ABT188_33000</name>
</gene>
<comment type="caution">
    <text evidence="2">The sequence shown here is derived from an EMBL/GenBank/DDBJ whole genome shotgun (WGS) entry which is preliminary data.</text>
</comment>
<evidence type="ECO:0000313" key="3">
    <source>
        <dbReference type="Proteomes" id="UP001496720"/>
    </source>
</evidence>
<dbReference type="Pfam" id="PF00550">
    <property type="entry name" value="PP-binding"/>
    <property type="match status" value="1"/>
</dbReference>
<accession>A0ABV1T5N9</accession>
<name>A0ABV1T5N9_9ACTN</name>
<dbReference type="EMBL" id="JBEOZY010000063">
    <property type="protein sequence ID" value="MER6169311.1"/>
    <property type="molecule type" value="Genomic_DNA"/>
</dbReference>
<organism evidence="2 3">
    <name type="scientific">Streptomyces violaceorubidus</name>
    <dbReference type="NCBI Taxonomy" id="284042"/>
    <lineage>
        <taxon>Bacteria</taxon>
        <taxon>Bacillati</taxon>
        <taxon>Actinomycetota</taxon>
        <taxon>Actinomycetes</taxon>
        <taxon>Kitasatosporales</taxon>
        <taxon>Streptomycetaceae</taxon>
        <taxon>Streptomyces</taxon>
    </lineage>
</organism>
<dbReference type="Gene3D" id="1.10.1200.10">
    <property type="entry name" value="ACP-like"/>
    <property type="match status" value="1"/>
</dbReference>
<feature type="domain" description="Carrier" evidence="1">
    <location>
        <begin position="2"/>
        <end position="78"/>
    </location>
</feature>
<dbReference type="PROSITE" id="PS50075">
    <property type="entry name" value="CARRIER"/>
    <property type="match status" value="1"/>
</dbReference>
<protein>
    <submittedName>
        <fullName evidence="2">Acyl carrier protein</fullName>
    </submittedName>
</protein>
<dbReference type="InterPro" id="IPR036736">
    <property type="entry name" value="ACP-like_sf"/>
</dbReference>
<keyword evidence="3" id="KW-1185">Reference proteome</keyword>